<feature type="compositionally biased region" description="Basic residues" evidence="1">
    <location>
        <begin position="41"/>
        <end position="51"/>
    </location>
</feature>
<feature type="compositionally biased region" description="Basic and acidic residues" evidence="1">
    <location>
        <begin position="52"/>
        <end position="61"/>
    </location>
</feature>
<feature type="domain" description="Coilin tudor" evidence="2">
    <location>
        <begin position="390"/>
        <end position="456"/>
    </location>
</feature>
<feature type="compositionally biased region" description="Basic and acidic residues" evidence="1">
    <location>
        <begin position="163"/>
        <end position="186"/>
    </location>
</feature>
<dbReference type="GO" id="GO:0030620">
    <property type="term" value="F:U2 snRNA binding"/>
    <property type="evidence" value="ECO:0007669"/>
    <property type="project" value="TreeGrafter"/>
</dbReference>
<feature type="compositionally biased region" description="Basic and acidic residues" evidence="1">
    <location>
        <begin position="200"/>
        <end position="237"/>
    </location>
</feature>
<evidence type="ECO:0000259" key="2">
    <source>
        <dbReference type="Pfam" id="PF23086"/>
    </source>
</evidence>
<dbReference type="InterPro" id="IPR024822">
    <property type="entry name" value="Coilin"/>
</dbReference>
<dbReference type="PANTHER" id="PTHR15197">
    <property type="entry name" value="COILIN P80"/>
    <property type="match status" value="1"/>
</dbReference>
<dbReference type="OrthoDB" id="6516674at2759"/>
<feature type="region of interest" description="Disordered" evidence="1">
    <location>
        <begin position="1"/>
        <end position="303"/>
    </location>
</feature>
<name>A0A7R9MJ30_9ACAR</name>
<feature type="compositionally biased region" description="Low complexity" evidence="1">
    <location>
        <begin position="354"/>
        <end position="366"/>
    </location>
</feature>
<feature type="compositionally biased region" description="Basic and acidic residues" evidence="1">
    <location>
        <begin position="119"/>
        <end position="133"/>
    </location>
</feature>
<feature type="compositionally biased region" description="Basic and acidic residues" evidence="1">
    <location>
        <begin position="146"/>
        <end position="156"/>
    </location>
</feature>
<feature type="region of interest" description="Disordered" evidence="1">
    <location>
        <begin position="341"/>
        <end position="372"/>
    </location>
</feature>
<feature type="compositionally biased region" description="Basic residues" evidence="1">
    <location>
        <begin position="108"/>
        <end position="118"/>
    </location>
</feature>
<dbReference type="AlphaFoldDB" id="A0A7R9MJ30"/>
<proteinExistence type="predicted"/>
<dbReference type="InterPro" id="IPR056398">
    <property type="entry name" value="Tudor_Coilin"/>
</dbReference>
<evidence type="ECO:0000256" key="1">
    <source>
        <dbReference type="SAM" id="MobiDB-lite"/>
    </source>
</evidence>
<organism evidence="3">
    <name type="scientific">Oppiella nova</name>
    <dbReference type="NCBI Taxonomy" id="334625"/>
    <lineage>
        <taxon>Eukaryota</taxon>
        <taxon>Metazoa</taxon>
        <taxon>Ecdysozoa</taxon>
        <taxon>Arthropoda</taxon>
        <taxon>Chelicerata</taxon>
        <taxon>Arachnida</taxon>
        <taxon>Acari</taxon>
        <taxon>Acariformes</taxon>
        <taxon>Sarcoptiformes</taxon>
        <taxon>Oribatida</taxon>
        <taxon>Brachypylina</taxon>
        <taxon>Oppioidea</taxon>
        <taxon>Oppiidae</taxon>
        <taxon>Oppiella</taxon>
    </lineage>
</organism>
<dbReference type="Proteomes" id="UP000728032">
    <property type="component" value="Unassembled WGS sequence"/>
</dbReference>
<keyword evidence="4" id="KW-1185">Reference proteome</keyword>
<dbReference type="EMBL" id="CAJPVJ010018974">
    <property type="protein sequence ID" value="CAG2177147.1"/>
    <property type="molecule type" value="Genomic_DNA"/>
</dbReference>
<evidence type="ECO:0000313" key="4">
    <source>
        <dbReference type="Proteomes" id="UP000728032"/>
    </source>
</evidence>
<feature type="compositionally biased region" description="Basic residues" evidence="1">
    <location>
        <begin position="62"/>
        <end position="72"/>
    </location>
</feature>
<sequence>MEIVRDNDIVMSVMGDSGGDVFVEPKGGPNGSSSSTATPKPKPKIGPKSKVKRPEEWVEVRHKPRIGPKSKVQKTEDSDGLPQKPPKPKIGPKSKVKRSDEDLGVLPKRPKIGPKSKVKRTEDSDDMSRKSSIDSDSDVEIVSARSDIKPKIRHNDNSSTSQRSDRKVSDTPVRIKTDKNTEDRTPKTRPKVKVQSQSKIEPKVEPKSKPKVRPKIEPKPHPIIDVRDEEVKSKSLDDEIEMNSMRNIPHRKAFKEASTSIKQKPQPMYRVVPSSTPTNPTTSGSQPKRKPKPKREATEPVDTFSPIIVLDRIIVDKHFNTTPTEAKEQLFSLSPLKQSARKTFSNKSQKRDNTTTATTSGSNGKTVSDTKVNGISDSLEEKIEKPKSPTISFDELEPLTVIPSVGDLIAFKMLTLSSDGLNMEASPFNVGSVVCADSDSQMVDILLKNSLQRINYWANDYSREDTSTDIISLKINWTTVLEPKLIQTAIH</sequence>
<dbReference type="GO" id="GO:0015030">
    <property type="term" value="C:Cajal body"/>
    <property type="evidence" value="ECO:0007669"/>
    <property type="project" value="TreeGrafter"/>
</dbReference>
<dbReference type="EMBL" id="OC933799">
    <property type="protein sequence ID" value="CAD7660009.1"/>
    <property type="molecule type" value="Genomic_DNA"/>
</dbReference>
<accession>A0A7R9MJ30</accession>
<protein>
    <recommendedName>
        <fullName evidence="2">Coilin tudor domain-containing protein</fullName>
    </recommendedName>
</protein>
<evidence type="ECO:0000313" key="3">
    <source>
        <dbReference type="EMBL" id="CAD7660009.1"/>
    </source>
</evidence>
<dbReference type="GO" id="GO:0000387">
    <property type="term" value="P:spliceosomal snRNP assembly"/>
    <property type="evidence" value="ECO:0007669"/>
    <property type="project" value="TreeGrafter"/>
</dbReference>
<reference evidence="3" key="1">
    <citation type="submission" date="2020-11" db="EMBL/GenBank/DDBJ databases">
        <authorList>
            <person name="Tran Van P."/>
        </authorList>
    </citation>
    <scope>NUCLEOTIDE SEQUENCE</scope>
</reference>
<dbReference type="GO" id="GO:0030619">
    <property type="term" value="F:U1 snRNA binding"/>
    <property type="evidence" value="ECO:0007669"/>
    <property type="project" value="TreeGrafter"/>
</dbReference>
<feature type="compositionally biased region" description="Basic residues" evidence="1">
    <location>
        <begin position="86"/>
        <end position="96"/>
    </location>
</feature>
<gene>
    <name evidence="3" type="ORF">ONB1V03_LOCUS16580</name>
</gene>
<feature type="compositionally biased region" description="Low complexity" evidence="1">
    <location>
        <begin position="273"/>
        <end position="286"/>
    </location>
</feature>
<dbReference type="Pfam" id="PF23086">
    <property type="entry name" value="Tudor_Coilin"/>
    <property type="match status" value="1"/>
</dbReference>
<dbReference type="PANTHER" id="PTHR15197:SF0">
    <property type="entry name" value="COILIN"/>
    <property type="match status" value="1"/>
</dbReference>